<dbReference type="RefSeq" id="WP_279571634.1">
    <property type="nucleotide sequence ID" value="NZ_LWID01000001.1"/>
</dbReference>
<organism evidence="2 3">
    <name type="scientific">Volucribacter amazonae</name>
    <dbReference type="NCBI Taxonomy" id="256731"/>
    <lineage>
        <taxon>Bacteria</taxon>
        <taxon>Pseudomonadati</taxon>
        <taxon>Pseudomonadota</taxon>
        <taxon>Gammaproteobacteria</taxon>
        <taxon>Pasteurellales</taxon>
        <taxon>Pasteurellaceae</taxon>
        <taxon>Volucribacter</taxon>
    </lineage>
</organism>
<evidence type="ECO:0000313" key="1">
    <source>
        <dbReference type="EMBL" id="MDG6894134.1"/>
    </source>
</evidence>
<dbReference type="EMBL" id="LWID01000001">
    <property type="protein sequence ID" value="MDG6894134.1"/>
    <property type="molecule type" value="Genomic_DNA"/>
</dbReference>
<sequence length="89" mass="10720">MKCRIAKQRLLSQAIEHYLNKRTLFHFMSLYNDNEPYPLGEVVLLLSERLESFKRDYKQYPNNESYRTATLQAEKQLKQLIKFHQLATK</sequence>
<reference evidence="2" key="1">
    <citation type="submission" date="2016-03" db="EMBL/GenBank/DDBJ databases">
        <title>Co-evolution between Pasteurellaceae and their hosts.</title>
        <authorList>
            <person name="Hansen M.J."/>
            <person name="Bojesen A.M."/>
            <person name="Planet P."/>
        </authorList>
    </citation>
    <scope>NUCLEOTIDE SEQUENCE</scope>
    <source>
        <strain evidence="2">146/S8/89</strain>
    </source>
</reference>
<keyword evidence="3" id="KW-1185">Reference proteome</keyword>
<evidence type="ECO:0000313" key="3">
    <source>
        <dbReference type="Proteomes" id="UP001155500"/>
    </source>
</evidence>
<comment type="caution">
    <text evidence="2">The sequence shown here is derived from an EMBL/GenBank/DDBJ whole genome shotgun (WGS) entry which is preliminary data.</text>
</comment>
<dbReference type="AlphaFoldDB" id="A0A9X4P9W4"/>
<evidence type="ECO:0000313" key="2">
    <source>
        <dbReference type="EMBL" id="MDG6894397.1"/>
    </source>
</evidence>
<gene>
    <name evidence="1" type="ORF">A6A20_00455</name>
    <name evidence="2" type="ORF">A6A20_01835</name>
</gene>
<dbReference type="EMBL" id="LWID01000001">
    <property type="protein sequence ID" value="MDG6894397.1"/>
    <property type="molecule type" value="Genomic_DNA"/>
</dbReference>
<accession>A0A9X4P9W4</accession>
<dbReference type="Proteomes" id="UP001155500">
    <property type="component" value="Unassembled WGS sequence"/>
</dbReference>
<proteinExistence type="predicted"/>
<protein>
    <submittedName>
        <fullName evidence="2">Uncharacterized protein</fullName>
    </submittedName>
</protein>
<name>A0A9X4P9W4_9PAST</name>